<dbReference type="EMBL" id="VTOW01000001">
    <property type="protein sequence ID" value="NKE70183.1"/>
    <property type="molecule type" value="Genomic_DNA"/>
</dbReference>
<reference evidence="1 2" key="1">
    <citation type="journal article" date="2020" name="Nature">
        <title>Bacterial chemolithoautotrophy via manganese oxidation.</title>
        <authorList>
            <person name="Yu H."/>
            <person name="Leadbetter J.R."/>
        </authorList>
    </citation>
    <scope>NUCLEOTIDE SEQUENCE [LARGE SCALE GENOMIC DNA]</scope>
    <source>
        <strain evidence="1 2">Mn-1</strain>
    </source>
</reference>
<evidence type="ECO:0008006" key="3">
    <source>
        <dbReference type="Google" id="ProtNLM"/>
    </source>
</evidence>
<protein>
    <recommendedName>
        <fullName evidence="3">Replication-relaxation</fullName>
    </recommendedName>
</protein>
<comment type="caution">
    <text evidence="1">The sequence shown here is derived from an EMBL/GenBank/DDBJ whole genome shotgun (WGS) entry which is preliminary data.</text>
</comment>
<evidence type="ECO:0000313" key="2">
    <source>
        <dbReference type="Proteomes" id="UP000534783"/>
    </source>
</evidence>
<dbReference type="AlphaFoldDB" id="A0A7X6DMX0"/>
<gene>
    <name evidence="1" type="ORF">MNODULE_05425</name>
</gene>
<name>A0A7X6DMX0_9BACT</name>
<dbReference type="RefSeq" id="WP_168058445.1">
    <property type="nucleotide sequence ID" value="NZ_VTOW01000001.1"/>
</dbReference>
<proteinExistence type="predicted"/>
<evidence type="ECO:0000313" key="1">
    <source>
        <dbReference type="EMBL" id="NKE70183.1"/>
    </source>
</evidence>
<sequence length="279" mass="32535">MSLKGLHLTDRDIDVLKYLAYGPAFSDDLHARFFVKSGKPIDRSNFEKRMKKLKDANHLQSMNPQMLRQRNAPNHRPVYSIAERGVEVLTSEGMNVDRIRLVNLNKRSIPHEMILTRLVRKIYEFDGVRYQVIRLYDDVMLSKLAPRWKMQRIPDVRFTVQLKNGSYFSFLVEVDAGSTHPTEFSRKLVAFTQVNRLLAPVNSKDPFGILVVCDTENRMRVLQRAVQENSFTAKIKPWIAFNTIYNLDNSLGLFNPWYRSDGTKIETIFKEIRMPLKIV</sequence>
<keyword evidence="2" id="KW-1185">Reference proteome</keyword>
<organism evidence="1 2">
    <name type="scientific">Candidatus Manganitrophus noduliformans</name>
    <dbReference type="NCBI Taxonomy" id="2606439"/>
    <lineage>
        <taxon>Bacteria</taxon>
        <taxon>Pseudomonadati</taxon>
        <taxon>Nitrospirota</taxon>
        <taxon>Nitrospiria</taxon>
        <taxon>Candidatus Troglogloeales</taxon>
        <taxon>Candidatus Manganitrophaceae</taxon>
        <taxon>Candidatus Manganitrophus</taxon>
    </lineage>
</organism>
<accession>A0A7X6DMX0</accession>
<dbReference type="Proteomes" id="UP000534783">
    <property type="component" value="Unassembled WGS sequence"/>
</dbReference>